<dbReference type="STRING" id="1131935.PDENDC454_04234"/>
<dbReference type="Proteomes" id="UP000003900">
    <property type="component" value="Unassembled WGS sequence"/>
</dbReference>
<reference evidence="1 2" key="1">
    <citation type="journal article" date="2012" name="J. Bacteriol.">
        <title>Genome Sequence of the Pattern-Forming Social Bacterium Paenibacillus dendritiformis C454 Chiral Morphotype.</title>
        <authorList>
            <person name="Sirota-Madi A."/>
            <person name="Olender T."/>
            <person name="Helman Y."/>
            <person name="Brainis I."/>
            <person name="Finkelshtein A."/>
            <person name="Roth D."/>
            <person name="Hagai E."/>
            <person name="Leshkowitz D."/>
            <person name="Brodsky L."/>
            <person name="Galatenko V."/>
            <person name="Nikolaev V."/>
            <person name="Gutnick D.L."/>
            <person name="Lancet D."/>
            <person name="Ben-Jacob E."/>
        </authorList>
    </citation>
    <scope>NUCLEOTIDE SEQUENCE [LARGE SCALE GENOMIC DNA]</scope>
    <source>
        <strain evidence="1 2">C454</strain>
    </source>
</reference>
<accession>H3SBG1</accession>
<name>H3SBG1_9BACL</name>
<dbReference type="Gene3D" id="3.30.1330.70">
    <property type="entry name" value="Holliday junction resolvase RusA"/>
    <property type="match status" value="1"/>
</dbReference>
<protein>
    <submittedName>
        <fullName evidence="1">Endodeoxyribonuclease RusA</fullName>
    </submittedName>
</protein>
<evidence type="ECO:0000313" key="2">
    <source>
        <dbReference type="Proteomes" id="UP000003900"/>
    </source>
</evidence>
<dbReference type="GO" id="GO:0000287">
    <property type="term" value="F:magnesium ion binding"/>
    <property type="evidence" value="ECO:0007669"/>
    <property type="project" value="InterPro"/>
</dbReference>
<organism evidence="1 2">
    <name type="scientific">Paenibacillus dendritiformis C454</name>
    <dbReference type="NCBI Taxonomy" id="1131935"/>
    <lineage>
        <taxon>Bacteria</taxon>
        <taxon>Bacillati</taxon>
        <taxon>Bacillota</taxon>
        <taxon>Bacilli</taxon>
        <taxon>Bacillales</taxon>
        <taxon>Paenibacillaceae</taxon>
        <taxon>Paenibacillus</taxon>
    </lineage>
</organism>
<proteinExistence type="predicted"/>
<dbReference type="GO" id="GO:0006310">
    <property type="term" value="P:DNA recombination"/>
    <property type="evidence" value="ECO:0007669"/>
    <property type="project" value="InterPro"/>
</dbReference>
<keyword evidence="2" id="KW-1185">Reference proteome</keyword>
<dbReference type="Pfam" id="PF05866">
    <property type="entry name" value="RusA"/>
    <property type="match status" value="1"/>
</dbReference>
<sequence length="128" mass="15479">MERLILNGLAPSVNHMYRNARVKNRNMRVLTDVAHAWYEETVLTANVWRRRNRWMTAQGKTIVRLWFFFPDRRKRDTHNALKLLLDALEDAGIYENDQYALPRIMDFEIDRQNPRIEIEFEEMQRDTA</sequence>
<evidence type="ECO:0000313" key="1">
    <source>
        <dbReference type="EMBL" id="EHQ63644.1"/>
    </source>
</evidence>
<dbReference type="AlphaFoldDB" id="H3SBG1"/>
<dbReference type="InterPro" id="IPR008822">
    <property type="entry name" value="Endonuclease_RusA-like"/>
</dbReference>
<comment type="caution">
    <text evidence="1">The sequence shown here is derived from an EMBL/GenBank/DDBJ whole genome shotgun (WGS) entry which is preliminary data.</text>
</comment>
<gene>
    <name evidence="1" type="ORF">PDENDC454_04234</name>
</gene>
<dbReference type="OrthoDB" id="2375410at2"/>
<dbReference type="GO" id="GO:0006281">
    <property type="term" value="P:DNA repair"/>
    <property type="evidence" value="ECO:0007669"/>
    <property type="project" value="InterPro"/>
</dbReference>
<dbReference type="EMBL" id="AHKH01000007">
    <property type="protein sequence ID" value="EHQ63644.1"/>
    <property type="molecule type" value="Genomic_DNA"/>
</dbReference>
<dbReference type="InterPro" id="IPR036614">
    <property type="entry name" value="RusA-like_sf"/>
</dbReference>
<dbReference type="SUPFAM" id="SSF103084">
    <property type="entry name" value="Holliday junction resolvase RusA"/>
    <property type="match status" value="1"/>
</dbReference>